<dbReference type="EMBL" id="CP092014">
    <property type="protein sequence ID" value="WFN97973.1"/>
    <property type="molecule type" value="Genomic_DNA"/>
</dbReference>
<organism evidence="2 3">
    <name type="scientific">Edwardsiella ictaluri</name>
    <dbReference type="NCBI Taxonomy" id="67780"/>
    <lineage>
        <taxon>Bacteria</taxon>
        <taxon>Pseudomonadati</taxon>
        <taxon>Pseudomonadota</taxon>
        <taxon>Gammaproteobacteria</taxon>
        <taxon>Enterobacterales</taxon>
        <taxon>Hafniaceae</taxon>
        <taxon>Edwardsiella</taxon>
    </lineage>
</organism>
<gene>
    <name evidence="2" type="ORF">MAY91_08730</name>
</gene>
<dbReference type="GeneID" id="69537486"/>
<accession>A0ABY8GKZ2</accession>
<feature type="region of interest" description="Disordered" evidence="1">
    <location>
        <begin position="37"/>
        <end position="60"/>
    </location>
</feature>
<evidence type="ECO:0000313" key="2">
    <source>
        <dbReference type="EMBL" id="WFN97973.1"/>
    </source>
</evidence>
<reference evidence="2 3" key="1">
    <citation type="submission" date="2022-02" db="EMBL/GenBank/DDBJ databases">
        <title>Phenotypic, genotypic and serological characterization of Edwardsiella ictaluri from catfish and ornamental fish species.</title>
        <authorList>
            <person name="Rose D."/>
            <person name="Tekedar H.C."/>
            <person name="Waldbieser G.C."/>
            <person name="Aarattuthodi S."/>
            <person name="Griffin M.J."/>
        </authorList>
    </citation>
    <scope>NUCLEOTIDE SEQUENCE [LARGE SCALE GENOMIC DNA]</scope>
    <source>
        <strain evidence="2 3">13 TAL-140 K3</strain>
    </source>
</reference>
<proteinExistence type="predicted"/>
<evidence type="ECO:0000313" key="3">
    <source>
        <dbReference type="Proteomes" id="UP001222680"/>
    </source>
</evidence>
<sequence length="60" mass="6702">MRHILQRILLSDLRRRLLPGLAQPPLNKRQLTLALKQAEAAKSAPHRTKPSMPCKAPRGG</sequence>
<name>A0ABY8GKZ2_EDWIC</name>
<dbReference type="Proteomes" id="UP001222680">
    <property type="component" value="Chromosome"/>
</dbReference>
<dbReference type="RefSeq" id="WP_015869843.1">
    <property type="nucleotide sequence ID" value="NZ_AP028097.1"/>
</dbReference>
<keyword evidence="3" id="KW-1185">Reference proteome</keyword>
<protein>
    <submittedName>
        <fullName evidence="2">Uncharacterized protein</fullName>
    </submittedName>
</protein>
<evidence type="ECO:0000256" key="1">
    <source>
        <dbReference type="SAM" id="MobiDB-lite"/>
    </source>
</evidence>